<keyword evidence="2" id="KW-1185">Reference proteome</keyword>
<evidence type="ECO:0000313" key="2">
    <source>
        <dbReference type="Proteomes" id="UP001601059"/>
    </source>
</evidence>
<organism evidence="1 2">
    <name type="scientific">Cytobacillus spartinae</name>
    <dbReference type="NCBI Taxonomy" id="3299023"/>
    <lineage>
        <taxon>Bacteria</taxon>
        <taxon>Bacillati</taxon>
        <taxon>Bacillota</taxon>
        <taxon>Bacilli</taxon>
        <taxon>Bacillales</taxon>
        <taxon>Bacillaceae</taxon>
        <taxon>Cytobacillus</taxon>
    </lineage>
</organism>
<dbReference type="Proteomes" id="UP001601059">
    <property type="component" value="Unassembled WGS sequence"/>
</dbReference>
<protein>
    <submittedName>
        <fullName evidence="1">Uncharacterized protein</fullName>
    </submittedName>
</protein>
<evidence type="ECO:0000313" key="1">
    <source>
        <dbReference type="EMBL" id="MFE8701118.1"/>
    </source>
</evidence>
<sequence length="48" mass="6074">MSFTEWYEKTYQEKWHEDYAWLYRFASEVSKGYETYCKEHNIQPIWNG</sequence>
<gene>
    <name evidence="1" type="ORF">ACFYKX_10985</name>
</gene>
<reference evidence="1 2" key="1">
    <citation type="submission" date="2024-08" db="EMBL/GenBank/DDBJ databases">
        <title>Two novel Cytobacillus novel species.</title>
        <authorList>
            <person name="Liu G."/>
        </authorList>
    </citation>
    <scope>NUCLEOTIDE SEQUENCE [LARGE SCALE GENOMIC DNA]</scope>
    <source>
        <strain evidence="1 2">FJAT-54145</strain>
    </source>
</reference>
<dbReference type="RefSeq" id="WP_389360953.1">
    <property type="nucleotide sequence ID" value="NZ_JBIACK010000004.1"/>
</dbReference>
<accession>A0ABW6KDZ4</accession>
<comment type="caution">
    <text evidence="1">The sequence shown here is derived from an EMBL/GenBank/DDBJ whole genome shotgun (WGS) entry which is preliminary data.</text>
</comment>
<dbReference type="EMBL" id="JBIACK010000004">
    <property type="protein sequence ID" value="MFE8701118.1"/>
    <property type="molecule type" value="Genomic_DNA"/>
</dbReference>
<name>A0ABW6KDZ4_9BACI</name>
<proteinExistence type="predicted"/>